<reference evidence="2 3" key="1">
    <citation type="journal article" date="2016" name="Mol. Biol. Evol.">
        <title>Comparative Genomics of Early-Diverging Mushroom-Forming Fungi Provides Insights into the Origins of Lignocellulose Decay Capabilities.</title>
        <authorList>
            <person name="Nagy L.G."/>
            <person name="Riley R."/>
            <person name="Tritt A."/>
            <person name="Adam C."/>
            <person name="Daum C."/>
            <person name="Floudas D."/>
            <person name="Sun H."/>
            <person name="Yadav J.S."/>
            <person name="Pangilinan J."/>
            <person name="Larsson K.H."/>
            <person name="Matsuura K."/>
            <person name="Barry K."/>
            <person name="Labutti K."/>
            <person name="Kuo R."/>
            <person name="Ohm R.A."/>
            <person name="Bhattacharya S.S."/>
            <person name="Shirouzu T."/>
            <person name="Yoshinaga Y."/>
            <person name="Martin F.M."/>
            <person name="Grigoriev I.V."/>
            <person name="Hibbett D.S."/>
        </authorList>
    </citation>
    <scope>NUCLEOTIDE SEQUENCE [LARGE SCALE GENOMIC DNA]</scope>
    <source>
        <strain evidence="2 3">CBS 109695</strain>
    </source>
</reference>
<organism evidence="2 3">
    <name type="scientific">Athelia psychrophila</name>
    <dbReference type="NCBI Taxonomy" id="1759441"/>
    <lineage>
        <taxon>Eukaryota</taxon>
        <taxon>Fungi</taxon>
        <taxon>Dikarya</taxon>
        <taxon>Basidiomycota</taxon>
        <taxon>Agaricomycotina</taxon>
        <taxon>Agaricomycetes</taxon>
        <taxon>Agaricomycetidae</taxon>
        <taxon>Atheliales</taxon>
        <taxon>Atheliaceae</taxon>
        <taxon>Athelia</taxon>
    </lineage>
</organism>
<evidence type="ECO:0000313" key="2">
    <source>
        <dbReference type="EMBL" id="KZP12235.1"/>
    </source>
</evidence>
<sequence>MLETNRLELHNVGDKESHIDDIVALWTNSKVQISYEGDQSLRDKAKVKEIIKKHCEKPFHAVLVLKETGAFIGECSIRVFPGTSRNGNFAIAILPEYWNQGYATEASSFAVDHGFRWMALHRLSIDVYATNTAAMKLYTGLGFKKEGHRKEMWWHDGKWIDDYQLGLLDTEYWALKSAPS</sequence>
<evidence type="ECO:0000313" key="3">
    <source>
        <dbReference type="Proteomes" id="UP000076532"/>
    </source>
</evidence>
<evidence type="ECO:0000259" key="1">
    <source>
        <dbReference type="PROSITE" id="PS51186"/>
    </source>
</evidence>
<name>A0A166B3C3_9AGAM</name>
<dbReference type="InterPro" id="IPR000182">
    <property type="entry name" value="GNAT_dom"/>
</dbReference>
<dbReference type="CDD" id="cd04301">
    <property type="entry name" value="NAT_SF"/>
    <property type="match status" value="1"/>
</dbReference>
<dbReference type="InterPro" id="IPR051531">
    <property type="entry name" value="N-acetyltransferase"/>
</dbReference>
<dbReference type="AlphaFoldDB" id="A0A166B3C3"/>
<dbReference type="PANTHER" id="PTHR43792:SF1">
    <property type="entry name" value="N-ACETYLTRANSFERASE DOMAIN-CONTAINING PROTEIN"/>
    <property type="match status" value="1"/>
</dbReference>
<gene>
    <name evidence="2" type="ORF">FIBSPDRAFT_836416</name>
</gene>
<dbReference type="Pfam" id="PF13302">
    <property type="entry name" value="Acetyltransf_3"/>
    <property type="match status" value="1"/>
</dbReference>
<dbReference type="Gene3D" id="3.40.630.30">
    <property type="match status" value="1"/>
</dbReference>
<accession>A0A166B3C3</accession>
<keyword evidence="3" id="KW-1185">Reference proteome</keyword>
<feature type="domain" description="N-acetyltransferase" evidence="1">
    <location>
        <begin position="20"/>
        <end position="179"/>
    </location>
</feature>
<dbReference type="GO" id="GO:0016747">
    <property type="term" value="F:acyltransferase activity, transferring groups other than amino-acyl groups"/>
    <property type="evidence" value="ECO:0007669"/>
    <property type="project" value="InterPro"/>
</dbReference>
<dbReference type="InterPro" id="IPR016181">
    <property type="entry name" value="Acyl_CoA_acyltransferase"/>
</dbReference>
<dbReference type="OrthoDB" id="630895at2759"/>
<dbReference type="PROSITE" id="PS51186">
    <property type="entry name" value="GNAT"/>
    <property type="match status" value="1"/>
</dbReference>
<dbReference type="Proteomes" id="UP000076532">
    <property type="component" value="Unassembled WGS sequence"/>
</dbReference>
<dbReference type="EMBL" id="KV417650">
    <property type="protein sequence ID" value="KZP12235.1"/>
    <property type="molecule type" value="Genomic_DNA"/>
</dbReference>
<protein>
    <submittedName>
        <fullName evidence="2">Acyl-CoA N-acyltransferase</fullName>
    </submittedName>
</protein>
<dbReference type="SUPFAM" id="SSF55729">
    <property type="entry name" value="Acyl-CoA N-acyltransferases (Nat)"/>
    <property type="match status" value="1"/>
</dbReference>
<dbReference type="PANTHER" id="PTHR43792">
    <property type="entry name" value="GNAT FAMILY, PUTATIVE (AFU_ORTHOLOGUE AFUA_3G00765)-RELATED-RELATED"/>
    <property type="match status" value="1"/>
</dbReference>
<proteinExistence type="predicted"/>